<sequence>MYRIFLLLHPASEEEVLIEGWHRDMESGIYFKINIAGEKKIVTFAARFGRTGSQLSLAY</sequence>
<dbReference type="RefSeq" id="WP_134380757.1">
    <property type="nucleotide sequence ID" value="NZ_RCCK01000015.1"/>
</dbReference>
<organism evidence="1 2">
    <name type="scientific">Pedobacter alluvionis</name>
    <dbReference type="NCBI Taxonomy" id="475253"/>
    <lineage>
        <taxon>Bacteria</taxon>
        <taxon>Pseudomonadati</taxon>
        <taxon>Bacteroidota</taxon>
        <taxon>Sphingobacteriia</taxon>
        <taxon>Sphingobacteriales</taxon>
        <taxon>Sphingobacteriaceae</taxon>
        <taxon>Pedobacter</taxon>
    </lineage>
</organism>
<keyword evidence="2" id="KW-1185">Reference proteome</keyword>
<comment type="caution">
    <text evidence="1">The sequence shown here is derived from an EMBL/GenBank/DDBJ whole genome shotgun (WGS) entry which is preliminary data.</text>
</comment>
<dbReference type="Proteomes" id="UP000297429">
    <property type="component" value="Unassembled WGS sequence"/>
</dbReference>
<dbReference type="EMBL" id="SOPX01000005">
    <property type="protein sequence ID" value="TFB28950.1"/>
    <property type="molecule type" value="Genomic_DNA"/>
</dbReference>
<evidence type="ECO:0000313" key="1">
    <source>
        <dbReference type="EMBL" id="TFB28950.1"/>
    </source>
</evidence>
<name>A0ABY2HMR2_9SPHI</name>
<gene>
    <name evidence="1" type="ORF">E3V97_22815</name>
</gene>
<accession>A0ABY2HMR2</accession>
<protein>
    <submittedName>
        <fullName evidence="1">Uncharacterized protein</fullName>
    </submittedName>
</protein>
<evidence type="ECO:0000313" key="2">
    <source>
        <dbReference type="Proteomes" id="UP000297429"/>
    </source>
</evidence>
<reference evidence="1 2" key="1">
    <citation type="submission" date="2019-03" db="EMBL/GenBank/DDBJ databases">
        <authorList>
            <person name="He R.-H."/>
        </authorList>
    </citation>
    <scope>NUCLEOTIDE SEQUENCE [LARGE SCALE GENOMIC DNA]</scope>
    <source>
        <strain evidence="1 2">DSM 19624</strain>
    </source>
</reference>
<proteinExistence type="predicted"/>